<dbReference type="PANTHER" id="PTHR46285:SF3">
    <property type="entry name" value="PROTEINASE INHIBITOR I4, SERPIN (DUF716)"/>
    <property type="match status" value="1"/>
</dbReference>
<dbReference type="PANTHER" id="PTHR46285">
    <property type="entry name" value="PROTEINASE INHIBITOR I4, SERPIN (DUF716)-RELATED"/>
    <property type="match status" value="1"/>
</dbReference>
<organism evidence="7 8">
    <name type="scientific">Brassica oleracea var. oleracea</name>
    <dbReference type="NCBI Taxonomy" id="109376"/>
    <lineage>
        <taxon>Eukaryota</taxon>
        <taxon>Viridiplantae</taxon>
        <taxon>Streptophyta</taxon>
        <taxon>Embryophyta</taxon>
        <taxon>Tracheophyta</taxon>
        <taxon>Spermatophyta</taxon>
        <taxon>Magnoliopsida</taxon>
        <taxon>eudicotyledons</taxon>
        <taxon>Gunneridae</taxon>
        <taxon>Pentapetalae</taxon>
        <taxon>rosids</taxon>
        <taxon>malvids</taxon>
        <taxon>Brassicales</taxon>
        <taxon>Brassicaceae</taxon>
        <taxon>Brassiceae</taxon>
        <taxon>Brassica</taxon>
    </lineage>
</organism>
<dbReference type="InterPro" id="IPR006904">
    <property type="entry name" value="DUF716"/>
</dbReference>
<dbReference type="STRING" id="109376.A0A0D3BN71"/>
<evidence type="ECO:0000256" key="2">
    <source>
        <dbReference type="ARBA" id="ARBA00006948"/>
    </source>
</evidence>
<dbReference type="Pfam" id="PF04819">
    <property type="entry name" value="DUF716"/>
    <property type="match status" value="1"/>
</dbReference>
<protein>
    <submittedName>
        <fullName evidence="7">Uncharacterized protein</fullName>
    </submittedName>
</protein>
<evidence type="ECO:0000313" key="8">
    <source>
        <dbReference type="Proteomes" id="UP000032141"/>
    </source>
</evidence>
<comment type="subcellular location">
    <subcellularLocation>
        <location evidence="1">Membrane</location>
        <topology evidence="1">Multi-pass membrane protein</topology>
    </subcellularLocation>
</comment>
<reference evidence="7 8" key="1">
    <citation type="journal article" date="2014" name="Genome Biol.">
        <title>Transcriptome and methylome profiling reveals relics of genome dominance in the mesopolyploid Brassica oleracea.</title>
        <authorList>
            <person name="Parkin I.A."/>
            <person name="Koh C."/>
            <person name="Tang H."/>
            <person name="Robinson S.J."/>
            <person name="Kagale S."/>
            <person name="Clarke W.E."/>
            <person name="Town C.D."/>
            <person name="Nixon J."/>
            <person name="Krishnakumar V."/>
            <person name="Bidwell S.L."/>
            <person name="Denoeud F."/>
            <person name="Belcram H."/>
            <person name="Links M.G."/>
            <person name="Just J."/>
            <person name="Clarke C."/>
            <person name="Bender T."/>
            <person name="Huebert T."/>
            <person name="Mason A.S."/>
            <person name="Pires J.C."/>
            <person name="Barker G."/>
            <person name="Moore J."/>
            <person name="Walley P.G."/>
            <person name="Manoli S."/>
            <person name="Batley J."/>
            <person name="Edwards D."/>
            <person name="Nelson M.N."/>
            <person name="Wang X."/>
            <person name="Paterson A.H."/>
            <person name="King G."/>
            <person name="Bancroft I."/>
            <person name="Chalhoub B."/>
            <person name="Sharpe A.G."/>
        </authorList>
    </citation>
    <scope>NUCLEOTIDE SEQUENCE</scope>
    <source>
        <strain evidence="7 8">cv. TO1000</strain>
    </source>
</reference>
<evidence type="ECO:0000256" key="1">
    <source>
        <dbReference type="ARBA" id="ARBA00004141"/>
    </source>
</evidence>
<evidence type="ECO:0000256" key="6">
    <source>
        <dbReference type="SAM" id="Phobius"/>
    </source>
</evidence>
<evidence type="ECO:0000313" key="7">
    <source>
        <dbReference type="EnsemblPlants" id="Bo3g185060.1"/>
    </source>
</evidence>
<sequence>MAPFLQVQVLRALHNSSIMIVRQLFIGPKRHQPFDPDAPLHRVISAASSMPPCLSATAKGLTFLALAAAFAQQLFLLHLHSGDNMNLEGQYHLLFQFVIFASLITTLMGIAMPPKNKLMLFTVRKSTTHLQYNHQRTN</sequence>
<keyword evidence="8" id="KW-1185">Reference proteome</keyword>
<evidence type="ECO:0000256" key="3">
    <source>
        <dbReference type="ARBA" id="ARBA00022692"/>
    </source>
</evidence>
<dbReference type="Gramene" id="Bo3g185060.1">
    <property type="protein sequence ID" value="Bo3g185060.1"/>
    <property type="gene ID" value="Bo3g185060"/>
</dbReference>
<dbReference type="Proteomes" id="UP000032141">
    <property type="component" value="Chromosome C3"/>
</dbReference>
<keyword evidence="5 6" id="KW-0472">Membrane</keyword>
<evidence type="ECO:0000256" key="5">
    <source>
        <dbReference type="ARBA" id="ARBA00023136"/>
    </source>
</evidence>
<accession>A0A0D3BN71</accession>
<dbReference type="EnsemblPlants" id="Bo3g185060.1">
    <property type="protein sequence ID" value="Bo3g185060.1"/>
    <property type="gene ID" value="Bo3g185060"/>
</dbReference>
<comment type="similarity">
    <text evidence="2">Belongs to the TMEM45 family.</text>
</comment>
<feature type="transmembrane region" description="Helical" evidence="6">
    <location>
        <begin position="60"/>
        <end position="79"/>
    </location>
</feature>
<dbReference type="GO" id="GO:0016020">
    <property type="term" value="C:membrane"/>
    <property type="evidence" value="ECO:0007669"/>
    <property type="project" value="UniProtKB-SubCell"/>
</dbReference>
<dbReference type="AlphaFoldDB" id="A0A0D3BN71"/>
<keyword evidence="4 6" id="KW-1133">Transmembrane helix</keyword>
<keyword evidence="3 6" id="KW-0812">Transmembrane</keyword>
<name>A0A0D3BN71_BRAOL</name>
<evidence type="ECO:0000256" key="4">
    <source>
        <dbReference type="ARBA" id="ARBA00022989"/>
    </source>
</evidence>
<feature type="transmembrane region" description="Helical" evidence="6">
    <location>
        <begin position="91"/>
        <end position="111"/>
    </location>
</feature>
<proteinExistence type="inferred from homology"/>
<reference evidence="7" key="2">
    <citation type="submission" date="2015-03" db="UniProtKB">
        <authorList>
            <consortium name="EnsemblPlants"/>
        </authorList>
    </citation>
    <scope>IDENTIFICATION</scope>
</reference>
<dbReference type="HOGENOM" id="CLU_1858029_0_0_1"/>